<reference evidence="2 3" key="1">
    <citation type="submission" date="2022-07" db="EMBL/GenBank/DDBJ databases">
        <title>Genome-wide signatures of adaptation to extreme environments.</title>
        <authorList>
            <person name="Cho C.H."/>
            <person name="Yoon H.S."/>
        </authorList>
    </citation>
    <scope>NUCLEOTIDE SEQUENCE [LARGE SCALE GENOMIC DNA]</scope>
    <source>
        <strain evidence="2 3">108.79 E11</strain>
    </source>
</reference>
<evidence type="ECO:0000313" key="3">
    <source>
        <dbReference type="Proteomes" id="UP001300502"/>
    </source>
</evidence>
<feature type="domain" description="CbbX AAA lid" evidence="1">
    <location>
        <begin position="8"/>
        <end position="64"/>
    </location>
</feature>
<sequence length="77" mass="8692">MQSETGTAAEEVLGEDLRKRMAMSYFSNAPTFRNAVDRARLRAAEKHLGLVSRRKLRILEPEDFVSAKELEANAIVE</sequence>
<dbReference type="InterPro" id="IPR041627">
    <property type="entry name" value="AAA_lid_6"/>
</dbReference>
<name>A0AAV9I2R1_9RHOD</name>
<evidence type="ECO:0000259" key="1">
    <source>
        <dbReference type="Pfam" id="PF17866"/>
    </source>
</evidence>
<organism evidence="2 3">
    <name type="scientific">Galdieria yellowstonensis</name>
    <dbReference type="NCBI Taxonomy" id="3028027"/>
    <lineage>
        <taxon>Eukaryota</taxon>
        <taxon>Rhodophyta</taxon>
        <taxon>Bangiophyceae</taxon>
        <taxon>Galdieriales</taxon>
        <taxon>Galdieriaceae</taxon>
        <taxon>Galdieria</taxon>
    </lineage>
</organism>
<accession>A0AAV9I2R1</accession>
<dbReference type="AlphaFoldDB" id="A0AAV9I2R1"/>
<evidence type="ECO:0000313" key="2">
    <source>
        <dbReference type="EMBL" id="KAK4522431.1"/>
    </source>
</evidence>
<gene>
    <name evidence="2" type="ORF">GAYE_HTGSCF06PCTG21G0318</name>
</gene>
<dbReference type="Proteomes" id="UP001300502">
    <property type="component" value="Unassembled WGS sequence"/>
</dbReference>
<keyword evidence="3" id="KW-1185">Reference proteome</keyword>
<protein>
    <recommendedName>
        <fullName evidence="1">CbbX AAA lid domain-containing protein</fullName>
    </recommendedName>
</protein>
<comment type="caution">
    <text evidence="2">The sequence shown here is derived from an EMBL/GenBank/DDBJ whole genome shotgun (WGS) entry which is preliminary data.</text>
</comment>
<dbReference type="Pfam" id="PF17866">
    <property type="entry name" value="AAA_lid_6"/>
    <property type="match status" value="1"/>
</dbReference>
<proteinExistence type="predicted"/>
<dbReference type="EMBL" id="JANCYU010000004">
    <property type="protein sequence ID" value="KAK4522431.1"/>
    <property type="molecule type" value="Genomic_DNA"/>
</dbReference>